<feature type="domain" description="C2H2-type" evidence="13">
    <location>
        <begin position="214"/>
        <end position="241"/>
    </location>
</feature>
<name>V4AYL8_LOTGI</name>
<proteinExistence type="inferred from homology"/>
<keyword evidence="5" id="KW-0677">Repeat</keyword>
<dbReference type="RefSeq" id="XP_009046602.1">
    <property type="nucleotide sequence ID" value="XM_009048354.1"/>
</dbReference>
<comment type="subcellular location">
    <subcellularLocation>
        <location evidence="2">Nucleus</location>
    </subcellularLocation>
</comment>
<dbReference type="KEGG" id="lgi:LOTGIDRAFT_224662"/>
<evidence type="ECO:0000313" key="15">
    <source>
        <dbReference type="Proteomes" id="UP000030746"/>
    </source>
</evidence>
<evidence type="ECO:0000256" key="1">
    <source>
        <dbReference type="ARBA" id="ARBA00003767"/>
    </source>
</evidence>
<dbReference type="PANTHER" id="PTHR19818">
    <property type="entry name" value="ZINC FINGER PROTEIN ZIC AND GLI"/>
    <property type="match status" value="1"/>
</dbReference>
<evidence type="ECO:0000256" key="7">
    <source>
        <dbReference type="ARBA" id="ARBA00022833"/>
    </source>
</evidence>
<comment type="function">
    <text evidence="1">May be involved in transcriptional regulation.</text>
</comment>
<evidence type="ECO:0000256" key="3">
    <source>
        <dbReference type="ARBA" id="ARBA00006991"/>
    </source>
</evidence>
<evidence type="ECO:0000259" key="13">
    <source>
        <dbReference type="PROSITE" id="PS50157"/>
    </source>
</evidence>
<dbReference type="GO" id="GO:0045944">
    <property type="term" value="P:positive regulation of transcription by RNA polymerase II"/>
    <property type="evidence" value="ECO:0007669"/>
    <property type="project" value="UniProtKB-ARBA"/>
</dbReference>
<dbReference type="GeneID" id="20247229"/>
<dbReference type="GO" id="GO:0000978">
    <property type="term" value="F:RNA polymerase II cis-regulatory region sequence-specific DNA binding"/>
    <property type="evidence" value="ECO:0007669"/>
    <property type="project" value="TreeGrafter"/>
</dbReference>
<dbReference type="FunFam" id="3.30.160.60:FF:000902">
    <property type="entry name" value="Zinc finger protein 445"/>
    <property type="match status" value="1"/>
</dbReference>
<keyword evidence="15" id="KW-1185">Reference proteome</keyword>
<dbReference type="InterPro" id="IPR036236">
    <property type="entry name" value="Znf_C2H2_sf"/>
</dbReference>
<keyword evidence="11" id="KW-0539">Nucleus</keyword>
<dbReference type="FunFam" id="3.30.160.60:FF:000690">
    <property type="entry name" value="Zinc finger protein 354C"/>
    <property type="match status" value="1"/>
</dbReference>
<dbReference type="InterPro" id="IPR050329">
    <property type="entry name" value="GLI_C2H2-zinc-finger"/>
</dbReference>
<dbReference type="PANTHER" id="PTHR19818:SF139">
    <property type="entry name" value="PAIR-RULE PROTEIN ODD-PAIRED"/>
    <property type="match status" value="1"/>
</dbReference>
<dbReference type="Pfam" id="PF00096">
    <property type="entry name" value="zf-C2H2"/>
    <property type="match status" value="6"/>
</dbReference>
<feature type="domain" description="C2H2-type" evidence="13">
    <location>
        <begin position="102"/>
        <end position="129"/>
    </location>
</feature>
<evidence type="ECO:0000256" key="2">
    <source>
        <dbReference type="ARBA" id="ARBA00004123"/>
    </source>
</evidence>
<dbReference type="AlphaFoldDB" id="V4AYL8"/>
<dbReference type="HOGENOM" id="CLU_002678_2_1_1"/>
<feature type="domain" description="C2H2-type" evidence="13">
    <location>
        <begin position="73"/>
        <end position="101"/>
    </location>
</feature>
<keyword evidence="8" id="KW-0805">Transcription regulation</keyword>
<evidence type="ECO:0000256" key="8">
    <source>
        <dbReference type="ARBA" id="ARBA00023015"/>
    </source>
</evidence>
<evidence type="ECO:0000256" key="11">
    <source>
        <dbReference type="ARBA" id="ARBA00023242"/>
    </source>
</evidence>
<dbReference type="GO" id="GO:0000981">
    <property type="term" value="F:DNA-binding transcription factor activity, RNA polymerase II-specific"/>
    <property type="evidence" value="ECO:0007669"/>
    <property type="project" value="TreeGrafter"/>
</dbReference>
<dbReference type="FunFam" id="3.30.160.60:FF:000226">
    <property type="entry name" value="Zinc finger protein 236 variant"/>
    <property type="match status" value="1"/>
</dbReference>
<protein>
    <recommendedName>
        <fullName evidence="13">C2H2-type domain-containing protein</fullName>
    </recommendedName>
</protein>
<dbReference type="Gene3D" id="3.30.160.60">
    <property type="entry name" value="Classic Zinc Finger"/>
    <property type="match status" value="6"/>
</dbReference>
<gene>
    <name evidence="14" type="ORF">LOTGIDRAFT_224662</name>
</gene>
<evidence type="ECO:0000256" key="10">
    <source>
        <dbReference type="ARBA" id="ARBA00023163"/>
    </source>
</evidence>
<evidence type="ECO:0000256" key="6">
    <source>
        <dbReference type="ARBA" id="ARBA00022771"/>
    </source>
</evidence>
<keyword evidence="9" id="KW-0238">DNA-binding</keyword>
<dbReference type="SUPFAM" id="SSF57667">
    <property type="entry name" value="beta-beta-alpha zinc fingers"/>
    <property type="match status" value="3"/>
</dbReference>
<evidence type="ECO:0000256" key="12">
    <source>
        <dbReference type="PROSITE-ProRule" id="PRU00042"/>
    </source>
</evidence>
<dbReference type="PROSITE" id="PS50157">
    <property type="entry name" value="ZINC_FINGER_C2H2_2"/>
    <property type="match status" value="6"/>
</dbReference>
<feature type="domain" description="C2H2-type" evidence="13">
    <location>
        <begin position="130"/>
        <end position="157"/>
    </location>
</feature>
<dbReference type="Proteomes" id="UP000030746">
    <property type="component" value="Unassembled WGS sequence"/>
</dbReference>
<dbReference type="OrthoDB" id="6077919at2759"/>
<dbReference type="EMBL" id="KB200130">
    <property type="protein sequence ID" value="ESP02718.1"/>
    <property type="molecule type" value="Genomic_DNA"/>
</dbReference>
<reference evidence="14 15" key="1">
    <citation type="journal article" date="2013" name="Nature">
        <title>Insights into bilaterian evolution from three spiralian genomes.</title>
        <authorList>
            <person name="Simakov O."/>
            <person name="Marletaz F."/>
            <person name="Cho S.J."/>
            <person name="Edsinger-Gonzales E."/>
            <person name="Havlak P."/>
            <person name="Hellsten U."/>
            <person name="Kuo D.H."/>
            <person name="Larsson T."/>
            <person name="Lv J."/>
            <person name="Arendt D."/>
            <person name="Savage R."/>
            <person name="Osoegawa K."/>
            <person name="de Jong P."/>
            <person name="Grimwood J."/>
            <person name="Chapman J.A."/>
            <person name="Shapiro H."/>
            <person name="Aerts A."/>
            <person name="Otillar R.P."/>
            <person name="Terry A.Y."/>
            <person name="Boore J.L."/>
            <person name="Grigoriev I.V."/>
            <person name="Lindberg D.R."/>
            <person name="Seaver E.C."/>
            <person name="Weisblat D.A."/>
            <person name="Putnam N.H."/>
            <person name="Rokhsar D.S."/>
        </authorList>
    </citation>
    <scope>NUCLEOTIDE SEQUENCE [LARGE SCALE GENOMIC DNA]</scope>
</reference>
<keyword evidence="4" id="KW-0479">Metal-binding</keyword>
<evidence type="ECO:0000313" key="14">
    <source>
        <dbReference type="EMBL" id="ESP02718.1"/>
    </source>
</evidence>
<dbReference type="InterPro" id="IPR013087">
    <property type="entry name" value="Znf_C2H2_type"/>
</dbReference>
<evidence type="ECO:0000256" key="9">
    <source>
        <dbReference type="ARBA" id="ARBA00023125"/>
    </source>
</evidence>
<dbReference type="FunFam" id="3.30.160.60:FF:000380">
    <property type="entry name" value="zinc finger protein 2 isoform X2"/>
    <property type="match status" value="1"/>
</dbReference>
<evidence type="ECO:0000256" key="4">
    <source>
        <dbReference type="ARBA" id="ARBA00022723"/>
    </source>
</evidence>
<dbReference type="OMA" id="KYKWHIS"/>
<dbReference type="GO" id="GO:0008270">
    <property type="term" value="F:zinc ion binding"/>
    <property type="evidence" value="ECO:0007669"/>
    <property type="project" value="UniProtKB-KW"/>
</dbReference>
<sequence length="280" mass="32754">MKPKKRKSIKDNLSCFYCCIKFKTGEELDEHETKHKDVENPFECTICGLKDISNRRRLLRHLQAHNPNSDKKKKCSVCAEVFSNALNLKLHKKTHHPGSKPHKCEYCNKPYKKRCDLEIHVRTHTGERPYTCEVCGKAFRDVGTLRMHVRTHNPHKPFVCDTCGAAFISSFYLKTHEKIHSGEKPHQCNHCGKTFTDRSSFRRHNKIHTGEKPHRCDICGKSFIQRIQLTKHRPTHEKPNESNQTQSQPQIIFTDKLDHNMSTDFTNKHNFMDQLYHVIS</sequence>
<dbReference type="PROSITE" id="PS00028">
    <property type="entry name" value="ZINC_FINGER_C2H2_1"/>
    <property type="match status" value="7"/>
</dbReference>
<evidence type="ECO:0000256" key="5">
    <source>
        <dbReference type="ARBA" id="ARBA00022737"/>
    </source>
</evidence>
<organism evidence="14 15">
    <name type="scientific">Lottia gigantea</name>
    <name type="common">Giant owl limpet</name>
    <dbReference type="NCBI Taxonomy" id="225164"/>
    <lineage>
        <taxon>Eukaryota</taxon>
        <taxon>Metazoa</taxon>
        <taxon>Spiralia</taxon>
        <taxon>Lophotrochozoa</taxon>
        <taxon>Mollusca</taxon>
        <taxon>Gastropoda</taxon>
        <taxon>Patellogastropoda</taxon>
        <taxon>Lottioidea</taxon>
        <taxon>Lottiidae</taxon>
        <taxon>Lottia</taxon>
    </lineage>
</organism>
<comment type="similarity">
    <text evidence="3">Belongs to the krueppel C2H2-type zinc-finger protein family.</text>
</comment>
<feature type="domain" description="C2H2-type" evidence="13">
    <location>
        <begin position="186"/>
        <end position="213"/>
    </location>
</feature>
<dbReference type="SMART" id="SM00355">
    <property type="entry name" value="ZnF_C2H2"/>
    <property type="match status" value="8"/>
</dbReference>
<feature type="domain" description="C2H2-type" evidence="13">
    <location>
        <begin position="158"/>
        <end position="185"/>
    </location>
</feature>
<dbReference type="FunFam" id="3.30.160.60:FF:001370">
    <property type="entry name" value="Zinc finger protein"/>
    <property type="match status" value="1"/>
</dbReference>
<keyword evidence="10" id="KW-0804">Transcription</keyword>
<accession>V4AYL8</accession>
<keyword evidence="6 12" id="KW-0863">Zinc-finger</keyword>
<dbReference type="GO" id="GO:0005634">
    <property type="term" value="C:nucleus"/>
    <property type="evidence" value="ECO:0007669"/>
    <property type="project" value="UniProtKB-SubCell"/>
</dbReference>
<dbReference type="CTD" id="20247229"/>
<keyword evidence="7" id="KW-0862">Zinc</keyword>